<reference evidence="5" key="1">
    <citation type="submission" date="2025-08" db="UniProtKB">
        <authorList>
            <consortium name="RefSeq"/>
        </authorList>
    </citation>
    <scope>IDENTIFICATION</scope>
</reference>
<dbReference type="InterPro" id="IPR007307">
    <property type="entry name" value="Ltv1"/>
</dbReference>
<evidence type="ECO:0000256" key="3">
    <source>
        <dbReference type="SAM" id="MobiDB-lite"/>
    </source>
</evidence>
<dbReference type="Pfam" id="PF04180">
    <property type="entry name" value="LTV"/>
    <property type="match status" value="2"/>
</dbReference>
<feature type="compositionally biased region" description="Basic and acidic residues" evidence="3">
    <location>
        <begin position="384"/>
        <end position="397"/>
    </location>
</feature>
<gene>
    <name evidence="5" type="primary">LOC106806822</name>
</gene>
<feature type="compositionally biased region" description="Basic and acidic residues" evidence="3">
    <location>
        <begin position="408"/>
        <end position="449"/>
    </location>
</feature>
<name>A0ABM1DWV5_PRICU</name>
<keyword evidence="4" id="KW-1185">Reference proteome</keyword>
<feature type="compositionally biased region" description="Polar residues" evidence="3">
    <location>
        <begin position="451"/>
        <end position="469"/>
    </location>
</feature>
<comment type="similarity">
    <text evidence="1">Belongs to the LTV1 family.</text>
</comment>
<feature type="compositionally biased region" description="Acidic residues" evidence="3">
    <location>
        <begin position="200"/>
        <end position="210"/>
    </location>
</feature>
<dbReference type="PANTHER" id="PTHR21531:SF0">
    <property type="entry name" value="PROTEIN LTV1 HOMOLOG"/>
    <property type="match status" value="1"/>
</dbReference>
<dbReference type="Proteomes" id="UP000695022">
    <property type="component" value="Unplaced"/>
</dbReference>
<evidence type="ECO:0000313" key="5">
    <source>
        <dbReference type="RefSeq" id="XP_014664426.1"/>
    </source>
</evidence>
<dbReference type="GeneID" id="106806822"/>
<evidence type="ECO:0000313" key="4">
    <source>
        <dbReference type="Proteomes" id="UP000695022"/>
    </source>
</evidence>
<dbReference type="RefSeq" id="XP_014664426.1">
    <property type="nucleotide sequence ID" value="XM_014808940.1"/>
</dbReference>
<evidence type="ECO:0000256" key="2">
    <source>
        <dbReference type="ARBA" id="ARBA00021561"/>
    </source>
</evidence>
<proteinExistence type="inferred from homology"/>
<sequence>MPRKSKPFIDKKKAVTFTLVHRSQKDPLQADDTAGQHVLLQGAPREANVDEKKLEEQRKFGVFFEDNYNYLQHLRDADEVVSLEPVGQSTVGGQRLTKDSACATDKDGSGQPKLELPSSVFGSEVEHKVGLLNKAAPSSGPKVDWDPDIVAALDDDFDFDGLDNQLEDDFIVKANAPLQETDEVTAEKASGSDYLSSNDGDWDTDDDEEDGREKAFWGEETRSRFTDYSISSSVIRRNEGLTLLDDRFEKIFEEYDEEEIGALDQEELEGCIHPGSEVLNSVLDGYEKEQQANKCKEIASKPIHTAGEEELSSTEDEDEAEELVKMVQPEKEQWDCESILSTYSNLYNHPKVIKEPSKPKAIKLNARTGIPSDVLKKRGLTQRQLRDLENQPEKDVNEIEMAAPSSARRNDETPEERKQRKLAVKQERKERRQEKKLNKMAFKEEEKRQSKMNVASQINQNSIKLNEGL</sequence>
<organism evidence="4 5">
    <name type="scientific">Priapulus caudatus</name>
    <name type="common">Priapulid worm</name>
    <dbReference type="NCBI Taxonomy" id="37621"/>
    <lineage>
        <taxon>Eukaryota</taxon>
        <taxon>Metazoa</taxon>
        <taxon>Ecdysozoa</taxon>
        <taxon>Scalidophora</taxon>
        <taxon>Priapulida</taxon>
        <taxon>Priapulimorpha</taxon>
        <taxon>Priapulimorphida</taxon>
        <taxon>Priapulidae</taxon>
        <taxon>Priapulus</taxon>
    </lineage>
</organism>
<protein>
    <recommendedName>
        <fullName evidence="2">Protein LTV1 homolog</fullName>
    </recommendedName>
</protein>
<feature type="region of interest" description="Disordered" evidence="3">
    <location>
        <begin position="369"/>
        <end position="469"/>
    </location>
</feature>
<accession>A0ABM1DWV5</accession>
<dbReference type="PANTHER" id="PTHR21531">
    <property type="entry name" value="LOW-TEMPERATURE VIABILITY PROTEIN LTV1-RELATED"/>
    <property type="match status" value="1"/>
</dbReference>
<evidence type="ECO:0000256" key="1">
    <source>
        <dbReference type="ARBA" id="ARBA00009078"/>
    </source>
</evidence>
<feature type="region of interest" description="Disordered" evidence="3">
    <location>
        <begin position="177"/>
        <end position="218"/>
    </location>
</feature>